<dbReference type="Proteomes" id="UP000499080">
    <property type="component" value="Unassembled WGS sequence"/>
</dbReference>
<reference evidence="1 2" key="1">
    <citation type="journal article" date="2019" name="Sci. Rep.">
        <title>Orb-weaving spider Araneus ventricosus genome elucidates the spidroin gene catalogue.</title>
        <authorList>
            <person name="Kono N."/>
            <person name="Nakamura H."/>
            <person name="Ohtoshi R."/>
            <person name="Moran D.A.P."/>
            <person name="Shinohara A."/>
            <person name="Yoshida Y."/>
            <person name="Fujiwara M."/>
            <person name="Mori M."/>
            <person name="Tomita M."/>
            <person name="Arakawa K."/>
        </authorList>
    </citation>
    <scope>NUCLEOTIDE SEQUENCE [LARGE SCALE GENOMIC DNA]</scope>
</reference>
<name>A0A4Y2D475_ARAVE</name>
<sequence>MAWKVLWPSNVCVLKSALSETNCENALSSICNGKRIIAETLNSIASVYEEQNPRYDNVSINSEIHTFETKMQLLRPVMMIRKISALSRQLYTLNSIERFLDSKRERT</sequence>
<evidence type="ECO:0000313" key="2">
    <source>
        <dbReference type="Proteomes" id="UP000499080"/>
    </source>
</evidence>
<comment type="caution">
    <text evidence="1">The sequence shown here is derived from an EMBL/GenBank/DDBJ whole genome shotgun (WGS) entry which is preliminary data.</text>
</comment>
<proteinExistence type="predicted"/>
<organism evidence="1 2">
    <name type="scientific">Araneus ventricosus</name>
    <name type="common">Orbweaver spider</name>
    <name type="synonym">Epeira ventricosa</name>
    <dbReference type="NCBI Taxonomy" id="182803"/>
    <lineage>
        <taxon>Eukaryota</taxon>
        <taxon>Metazoa</taxon>
        <taxon>Ecdysozoa</taxon>
        <taxon>Arthropoda</taxon>
        <taxon>Chelicerata</taxon>
        <taxon>Arachnida</taxon>
        <taxon>Araneae</taxon>
        <taxon>Araneomorphae</taxon>
        <taxon>Entelegynae</taxon>
        <taxon>Araneoidea</taxon>
        <taxon>Araneidae</taxon>
        <taxon>Araneus</taxon>
    </lineage>
</organism>
<protein>
    <submittedName>
        <fullName evidence="1">Uncharacterized protein</fullName>
    </submittedName>
</protein>
<accession>A0A4Y2D475</accession>
<dbReference type="EMBL" id="BGPR01165250">
    <property type="protein sequence ID" value="GBM10748.1"/>
    <property type="molecule type" value="Genomic_DNA"/>
</dbReference>
<keyword evidence="2" id="KW-1185">Reference proteome</keyword>
<evidence type="ECO:0000313" key="1">
    <source>
        <dbReference type="EMBL" id="GBM10748.1"/>
    </source>
</evidence>
<dbReference type="AlphaFoldDB" id="A0A4Y2D475"/>
<gene>
    <name evidence="1" type="ORF">AVEN_212059_1</name>
</gene>